<gene>
    <name evidence="3" type="ORF">GGQ86_004178</name>
    <name evidence="2" type="ORF">XFLAVUS301_43160</name>
</gene>
<evidence type="ECO:0000259" key="1">
    <source>
        <dbReference type="Pfam" id="PF01965"/>
    </source>
</evidence>
<dbReference type="InterPro" id="IPR029062">
    <property type="entry name" value="Class_I_gatase-like"/>
</dbReference>
<dbReference type="Proteomes" id="UP001245370">
    <property type="component" value="Unassembled WGS sequence"/>
</dbReference>
<dbReference type="GO" id="GO:0006355">
    <property type="term" value="P:regulation of DNA-templated transcription"/>
    <property type="evidence" value="ECO:0007669"/>
    <property type="project" value="TreeGrafter"/>
</dbReference>
<dbReference type="EMBL" id="BSDO01000008">
    <property type="protein sequence ID" value="GLI24642.1"/>
    <property type="molecule type" value="Genomic_DNA"/>
</dbReference>
<protein>
    <submittedName>
        <fullName evidence="3">Cyclohexyl-isocyanide hydratase</fullName>
        <ecNumber evidence="3">4.2.1.103</ecNumber>
    </submittedName>
    <submittedName>
        <fullName evidence="2">Dimethylglycine dehydrogenase</fullName>
    </submittedName>
</protein>
<dbReference type="AlphaFoldDB" id="A0A9W6CR20"/>
<dbReference type="CDD" id="cd03139">
    <property type="entry name" value="GATase1_PfpI_2"/>
    <property type="match status" value="1"/>
</dbReference>
<feature type="domain" description="DJ-1/PfpI" evidence="1">
    <location>
        <begin position="15"/>
        <end position="174"/>
    </location>
</feature>
<dbReference type="Proteomes" id="UP001144397">
    <property type="component" value="Unassembled WGS sequence"/>
</dbReference>
<evidence type="ECO:0000313" key="4">
    <source>
        <dbReference type="Proteomes" id="UP001144397"/>
    </source>
</evidence>
<keyword evidence="5" id="KW-1185">Reference proteome</keyword>
<proteinExistence type="predicted"/>
<accession>A0A9W6CR20</accession>
<organism evidence="2 4">
    <name type="scientific">Xanthobacter flavus</name>
    <dbReference type="NCBI Taxonomy" id="281"/>
    <lineage>
        <taxon>Bacteria</taxon>
        <taxon>Pseudomonadati</taxon>
        <taxon>Pseudomonadota</taxon>
        <taxon>Alphaproteobacteria</taxon>
        <taxon>Hyphomicrobiales</taxon>
        <taxon>Xanthobacteraceae</taxon>
        <taxon>Xanthobacter</taxon>
    </lineage>
</organism>
<dbReference type="EC" id="4.2.1.103" evidence="3"/>
<dbReference type="GO" id="GO:0050549">
    <property type="term" value="F:cyclohexyl-isocyanide hydratase activity"/>
    <property type="evidence" value="ECO:0007669"/>
    <property type="project" value="UniProtKB-EC"/>
</dbReference>
<dbReference type="RefSeq" id="WP_281809387.1">
    <property type="nucleotide sequence ID" value="NZ_BSDO01000008.1"/>
</dbReference>
<name>A0A9W6CR20_XANFL</name>
<dbReference type="PANTHER" id="PTHR43130:SF2">
    <property type="entry name" value="DJ-1_PFPI DOMAIN-CONTAINING PROTEIN"/>
    <property type="match status" value="1"/>
</dbReference>
<reference evidence="3 5" key="2">
    <citation type="submission" date="2023-07" db="EMBL/GenBank/DDBJ databases">
        <title>Genomic Encyclopedia of Type Strains, Phase IV (KMG-IV): sequencing the most valuable type-strain genomes for metagenomic binning, comparative biology and taxonomic classification.</title>
        <authorList>
            <person name="Goeker M."/>
        </authorList>
    </citation>
    <scope>NUCLEOTIDE SEQUENCE [LARGE SCALE GENOMIC DNA]</scope>
    <source>
        <strain evidence="3 5">DSM 338</strain>
    </source>
</reference>
<evidence type="ECO:0000313" key="2">
    <source>
        <dbReference type="EMBL" id="GLI24642.1"/>
    </source>
</evidence>
<dbReference type="InterPro" id="IPR052158">
    <property type="entry name" value="INH-QAR"/>
</dbReference>
<dbReference type="SUPFAM" id="SSF52317">
    <property type="entry name" value="Class I glutamine amidotransferase-like"/>
    <property type="match status" value="1"/>
</dbReference>
<evidence type="ECO:0000313" key="5">
    <source>
        <dbReference type="Proteomes" id="UP001245370"/>
    </source>
</evidence>
<dbReference type="PANTHER" id="PTHR43130">
    <property type="entry name" value="ARAC-FAMILY TRANSCRIPTIONAL REGULATOR"/>
    <property type="match status" value="1"/>
</dbReference>
<dbReference type="Gene3D" id="3.40.50.880">
    <property type="match status" value="1"/>
</dbReference>
<dbReference type="InterPro" id="IPR002818">
    <property type="entry name" value="DJ-1/PfpI"/>
</dbReference>
<dbReference type="EMBL" id="JAVDPY010000008">
    <property type="protein sequence ID" value="MDR6335682.1"/>
    <property type="molecule type" value="Genomic_DNA"/>
</dbReference>
<reference evidence="2" key="1">
    <citation type="submission" date="2022-12" db="EMBL/GenBank/DDBJ databases">
        <title>Reference genome sequencing for broad-spectrum identification of bacterial and archaeal isolates by mass spectrometry.</title>
        <authorList>
            <person name="Sekiguchi Y."/>
            <person name="Tourlousse D.M."/>
        </authorList>
    </citation>
    <scope>NUCLEOTIDE SEQUENCE</scope>
    <source>
        <strain evidence="2">301</strain>
    </source>
</reference>
<evidence type="ECO:0000313" key="3">
    <source>
        <dbReference type="EMBL" id="MDR6335682.1"/>
    </source>
</evidence>
<dbReference type="Pfam" id="PF01965">
    <property type="entry name" value="DJ-1_PfpI"/>
    <property type="match status" value="1"/>
</dbReference>
<dbReference type="GeneID" id="95765089"/>
<keyword evidence="3" id="KW-0456">Lyase</keyword>
<sequence length="234" mass="25304">MTAPAAPTAPAPLHIVMVAYPDMTQLDLTGPFEVFARLPGAKIDIVWKTSTRPVKDVAGLSIMPTAAFKEIHDCDVLFVPGGPGQLELMEDRETLGFLQEMADGARYVTSVCTGSLILGAAGLLKGYRATCHWLSLPQLAHLGAIPVEERVVIDRNRLTGAGVSSGIDLALALASEIAGEDEARRITLAIEYQPEPPFPPRDKEDPRLVEEVRGRTQGFQDKRDAVARRIGARL</sequence>
<comment type="caution">
    <text evidence="2">The sequence shown here is derived from an EMBL/GenBank/DDBJ whole genome shotgun (WGS) entry which is preliminary data.</text>
</comment>